<dbReference type="PROSITE" id="PS00107">
    <property type="entry name" value="PROTEIN_KINASE_ATP"/>
    <property type="match status" value="1"/>
</dbReference>
<gene>
    <name evidence="4" type="ORF">CYMTET_51407</name>
</gene>
<dbReference type="InterPro" id="IPR011009">
    <property type="entry name" value="Kinase-like_dom_sf"/>
</dbReference>
<keyword evidence="1" id="KW-0547">Nucleotide-binding</keyword>
<keyword evidence="2" id="KW-1133">Transmembrane helix</keyword>
<proteinExistence type="predicted"/>
<feature type="non-terminal residue" evidence="4">
    <location>
        <position position="309"/>
    </location>
</feature>
<keyword evidence="5" id="KW-1185">Reference proteome</keyword>
<dbReference type="EMBL" id="LGRX02034168">
    <property type="protein sequence ID" value="KAK3238593.1"/>
    <property type="molecule type" value="Genomic_DNA"/>
</dbReference>
<evidence type="ECO:0000259" key="3">
    <source>
        <dbReference type="PROSITE" id="PS50011"/>
    </source>
</evidence>
<evidence type="ECO:0000313" key="4">
    <source>
        <dbReference type="EMBL" id="KAK3238593.1"/>
    </source>
</evidence>
<evidence type="ECO:0000256" key="2">
    <source>
        <dbReference type="SAM" id="Phobius"/>
    </source>
</evidence>
<comment type="caution">
    <text evidence="4">The sequence shown here is derived from an EMBL/GenBank/DDBJ whole genome shotgun (WGS) entry which is preliminary data.</text>
</comment>
<organism evidence="4 5">
    <name type="scientific">Cymbomonas tetramitiformis</name>
    <dbReference type="NCBI Taxonomy" id="36881"/>
    <lineage>
        <taxon>Eukaryota</taxon>
        <taxon>Viridiplantae</taxon>
        <taxon>Chlorophyta</taxon>
        <taxon>Pyramimonadophyceae</taxon>
        <taxon>Pyramimonadales</taxon>
        <taxon>Pyramimonadaceae</taxon>
        <taxon>Cymbomonas</taxon>
    </lineage>
</organism>
<feature type="domain" description="Protein kinase" evidence="3">
    <location>
        <begin position="140"/>
        <end position="309"/>
    </location>
</feature>
<reference evidence="4 5" key="1">
    <citation type="journal article" date="2015" name="Genome Biol. Evol.">
        <title>Comparative Genomics of a Bacterivorous Green Alga Reveals Evolutionary Causalities and Consequences of Phago-Mixotrophic Mode of Nutrition.</title>
        <authorList>
            <person name="Burns J.A."/>
            <person name="Paasch A."/>
            <person name="Narechania A."/>
            <person name="Kim E."/>
        </authorList>
    </citation>
    <scope>NUCLEOTIDE SEQUENCE [LARGE SCALE GENOMIC DNA]</scope>
    <source>
        <strain evidence="4 5">PLY_AMNH</strain>
    </source>
</reference>
<dbReference type="GO" id="GO:0005524">
    <property type="term" value="F:ATP binding"/>
    <property type="evidence" value="ECO:0007669"/>
    <property type="project" value="UniProtKB-UniRule"/>
</dbReference>
<keyword evidence="2" id="KW-0812">Transmembrane</keyword>
<feature type="transmembrane region" description="Helical" evidence="2">
    <location>
        <begin position="25"/>
        <end position="53"/>
    </location>
</feature>
<dbReference type="Gene3D" id="1.10.510.10">
    <property type="entry name" value="Transferase(Phosphotransferase) domain 1"/>
    <property type="match status" value="1"/>
</dbReference>
<dbReference type="InterPro" id="IPR000719">
    <property type="entry name" value="Prot_kinase_dom"/>
</dbReference>
<evidence type="ECO:0000256" key="1">
    <source>
        <dbReference type="PROSITE-ProRule" id="PRU10141"/>
    </source>
</evidence>
<dbReference type="PROSITE" id="PS50011">
    <property type="entry name" value="PROTEIN_KINASE_DOM"/>
    <property type="match status" value="1"/>
</dbReference>
<name>A0AAE0BMC1_9CHLO</name>
<keyword evidence="2" id="KW-0472">Membrane</keyword>
<protein>
    <recommendedName>
        <fullName evidence="3">Protein kinase domain-containing protein</fullName>
    </recommendedName>
</protein>
<dbReference type="GO" id="GO:0004672">
    <property type="term" value="F:protein kinase activity"/>
    <property type="evidence" value="ECO:0007669"/>
    <property type="project" value="InterPro"/>
</dbReference>
<keyword evidence="1" id="KW-0067">ATP-binding</keyword>
<feature type="transmembrane region" description="Helical" evidence="2">
    <location>
        <begin position="90"/>
        <end position="107"/>
    </location>
</feature>
<dbReference type="AlphaFoldDB" id="A0AAE0BMC1"/>
<dbReference type="SUPFAM" id="SSF56112">
    <property type="entry name" value="Protein kinase-like (PK-like)"/>
    <property type="match status" value="1"/>
</dbReference>
<feature type="binding site" evidence="1">
    <location>
        <position position="167"/>
    </location>
    <ligand>
        <name>ATP</name>
        <dbReference type="ChEBI" id="CHEBI:30616"/>
    </ligand>
</feature>
<dbReference type="Proteomes" id="UP001190700">
    <property type="component" value="Unassembled WGS sequence"/>
</dbReference>
<dbReference type="InterPro" id="IPR017441">
    <property type="entry name" value="Protein_kinase_ATP_BS"/>
</dbReference>
<evidence type="ECO:0000313" key="5">
    <source>
        <dbReference type="Proteomes" id="UP001190700"/>
    </source>
</evidence>
<accession>A0AAE0BMC1</accession>
<sequence>MNSEQQESRCLTTLGRYGSEELALAAAYGLAIGVLMLTGAFAFMFGITSLLFIRGDVRQRLRKKEDASDDEEEALSKFSGNWYPQFSRRFLCFGVVVPFVLAALIVWQTHEDVYNNVLDYSPSDAERLPWELSCEEVSALPLQQLIGRGFWSEVYLTHKDGNELAVKRFAPIEAPGQDPLDSWLASHTPIKEAAILRLFHGNPYVIQMHGECEGRLVLEYLPTTLHQEIILNHRQWRMGDILRLALKAMPAPPCTVKHSTVAEAVKALHENTQNMIIHADIRPDQFFVSAPTLWPPAGTMQRRVQQECQ</sequence>